<dbReference type="AlphaFoldDB" id="A0A916WT00"/>
<reference evidence="14" key="2">
    <citation type="submission" date="2020-09" db="EMBL/GenBank/DDBJ databases">
        <authorList>
            <person name="Sun Q."/>
            <person name="Zhou Y."/>
        </authorList>
    </citation>
    <scope>NUCLEOTIDE SEQUENCE</scope>
    <source>
        <strain evidence="14">CGMCC 1.15330</strain>
    </source>
</reference>
<feature type="binding site" evidence="11">
    <location>
        <position position="574"/>
    </location>
    <ligand>
        <name>Zn(2+)</name>
        <dbReference type="ChEBI" id="CHEBI:29105"/>
    </ligand>
</feature>
<proteinExistence type="inferred from homology"/>
<keyword evidence="11" id="KW-0963">Cytoplasm</keyword>
<dbReference type="GO" id="GO:0005829">
    <property type="term" value="C:cytosol"/>
    <property type="evidence" value="ECO:0007669"/>
    <property type="project" value="TreeGrafter"/>
</dbReference>
<dbReference type="InterPro" id="IPR018163">
    <property type="entry name" value="Thr/Ala-tRNA-synth_IIc_edit"/>
</dbReference>
<dbReference type="FunFam" id="3.30.980.10:FF:000004">
    <property type="entry name" value="Alanine--tRNA ligase, cytoplasmic"/>
    <property type="match status" value="1"/>
</dbReference>
<keyword evidence="3 11" id="KW-0436">Ligase</keyword>
<evidence type="ECO:0000256" key="9">
    <source>
        <dbReference type="ARBA" id="ARBA00022917"/>
    </source>
</evidence>
<evidence type="ECO:0000256" key="2">
    <source>
        <dbReference type="ARBA" id="ARBA00022555"/>
    </source>
</evidence>
<accession>A0A916WT00</accession>
<dbReference type="FunFam" id="3.10.310.40:FF:000001">
    <property type="entry name" value="Alanine--tRNA ligase"/>
    <property type="match status" value="1"/>
</dbReference>
<evidence type="ECO:0000313" key="14">
    <source>
        <dbReference type="EMBL" id="GGB31857.1"/>
    </source>
</evidence>
<feature type="binding site" evidence="11">
    <location>
        <position position="677"/>
    </location>
    <ligand>
        <name>Zn(2+)</name>
        <dbReference type="ChEBI" id="CHEBI:29105"/>
    </ligand>
</feature>
<dbReference type="SUPFAM" id="SSF55186">
    <property type="entry name" value="ThrRS/AlaRS common domain"/>
    <property type="match status" value="1"/>
</dbReference>
<feature type="binding site" evidence="11">
    <location>
        <position position="681"/>
    </location>
    <ligand>
        <name>Zn(2+)</name>
        <dbReference type="ChEBI" id="CHEBI:29105"/>
    </ligand>
</feature>
<dbReference type="GO" id="GO:0002161">
    <property type="term" value="F:aminoacyl-tRNA deacylase activity"/>
    <property type="evidence" value="ECO:0007669"/>
    <property type="project" value="TreeGrafter"/>
</dbReference>
<evidence type="ECO:0000256" key="12">
    <source>
        <dbReference type="SAM" id="MobiDB-lite"/>
    </source>
</evidence>
<dbReference type="Gene3D" id="3.30.930.10">
    <property type="entry name" value="Bira Bifunctional Protein, Domain 2"/>
    <property type="match status" value="1"/>
</dbReference>
<dbReference type="GO" id="GO:0008270">
    <property type="term" value="F:zinc ion binding"/>
    <property type="evidence" value="ECO:0007669"/>
    <property type="project" value="UniProtKB-UniRule"/>
</dbReference>
<organism evidence="14 15">
    <name type="scientific">Sphingomonas metalli</name>
    <dbReference type="NCBI Taxonomy" id="1779358"/>
    <lineage>
        <taxon>Bacteria</taxon>
        <taxon>Pseudomonadati</taxon>
        <taxon>Pseudomonadota</taxon>
        <taxon>Alphaproteobacteria</taxon>
        <taxon>Sphingomonadales</taxon>
        <taxon>Sphingomonadaceae</taxon>
        <taxon>Sphingomonas</taxon>
    </lineage>
</organism>
<dbReference type="Pfam" id="PF01411">
    <property type="entry name" value="tRNA-synt_2c"/>
    <property type="match status" value="1"/>
</dbReference>
<dbReference type="PROSITE" id="PS50860">
    <property type="entry name" value="AA_TRNA_LIGASE_II_ALA"/>
    <property type="match status" value="1"/>
</dbReference>
<dbReference type="Pfam" id="PF02272">
    <property type="entry name" value="DHHA1"/>
    <property type="match status" value="1"/>
</dbReference>
<dbReference type="InterPro" id="IPR018165">
    <property type="entry name" value="Ala-tRNA-synth_IIc_core"/>
</dbReference>
<dbReference type="GO" id="GO:0000049">
    <property type="term" value="F:tRNA binding"/>
    <property type="evidence" value="ECO:0007669"/>
    <property type="project" value="UniProtKB-KW"/>
</dbReference>
<sequence>MTSPSFTSTNDIRRGFLDYFGRHGHQIVPSAPLVPQNDPTLMFVNAGMVPFKNVFTGLETRSYDKATSSQKSVRAGGKHNDLDNVGYTARHHTFFEMLGNFSFGDYFKEQAITHAWTLLTKEWGIPADRLTATVYHTDDEAFDLWRKIAGLPEERIIRIPTKDNFWVMGENGPCGPCSEIFYDHGDHIPGGPPGSPDEDGDRFVEIWNLVFMQYEQEANEIVAELPKKSIDTGMGLERIAAVMQGVHDNYDTDTFKALIAASSALTHSDPAGDMKASHRVIADHLRSSGFLVADGVLPANEGRGYVLRRIMRRAMRHAHLLGAKEPLMHRLVPALVAEMGAAYPELIRAQPLIEATLQQEETRFRQTLDRGLKLLDEATAGLAPGGTLSGETAFRLYDTYGFPYDLTEDALRAQGLAVDRAGFDAAMAEQKRAARAAWKGSGAKASDDIWFDIAEQHGSTEFTGYANDVGEAEVLALVKNGERVDVARVGDAVSVVVNQTPFYGESGGQVGDAGTISGDGGLRAIVTDTTKPLGRVWVHHAEVQAGEIKVGDPVRLAIDLGRRAQIRANHSATHLLHEALRQRLGKHVAQKGSLVAPDRLRFDFSQPVAMTPGDIAEVEEKVNAQVRRNGPVVTRLMTPDEAIAEGAMALFGEKYGDEVRVVSMGEDEDGTYSLELCGGTHVGALGEIGLFKVVGEGAVASGVRRVEALTGEAARAYLSHRDEVLREAAGALRSTPDEVPGRIATLLDERRRLERELAEAKKALAMGGGAGGPAGPEDIGGVAFIGQLLDGFDAKGLRGAVDDAKQRLGSGVAAVVAVNDGRASVAVGVTADLTGRFNAVDLLRRAVTALGGQGGGGRPDMAQGGGPDGAKGDAALAAIREALAMEPSAA</sequence>
<dbReference type="FunFam" id="3.30.930.10:FF:000004">
    <property type="entry name" value="Alanine--tRNA ligase"/>
    <property type="match status" value="1"/>
</dbReference>
<dbReference type="Proteomes" id="UP000623067">
    <property type="component" value="Unassembled WGS sequence"/>
</dbReference>
<protein>
    <recommendedName>
        <fullName evidence="11">Alanine--tRNA ligase</fullName>
        <ecNumber evidence="11">6.1.1.7</ecNumber>
    </recommendedName>
    <alternativeName>
        <fullName evidence="11">Alanyl-tRNA synthetase</fullName>
        <shortName evidence="11">AlaRS</shortName>
    </alternativeName>
</protein>
<feature type="domain" description="Alanyl-transfer RNA synthetases family profile" evidence="13">
    <location>
        <begin position="7"/>
        <end position="720"/>
    </location>
</feature>
<comment type="caution">
    <text evidence="14">The sequence shown here is derived from an EMBL/GenBank/DDBJ whole genome shotgun (WGS) entry which is preliminary data.</text>
</comment>
<evidence type="ECO:0000259" key="13">
    <source>
        <dbReference type="PROSITE" id="PS50860"/>
    </source>
</evidence>
<evidence type="ECO:0000256" key="10">
    <source>
        <dbReference type="ARBA" id="ARBA00023146"/>
    </source>
</evidence>
<dbReference type="EMBL" id="BMIH01000003">
    <property type="protein sequence ID" value="GGB31857.1"/>
    <property type="molecule type" value="Genomic_DNA"/>
</dbReference>
<evidence type="ECO:0000256" key="1">
    <source>
        <dbReference type="ARBA" id="ARBA00008226"/>
    </source>
</evidence>
<dbReference type="PANTHER" id="PTHR11777">
    <property type="entry name" value="ALANYL-TRNA SYNTHETASE"/>
    <property type="match status" value="1"/>
</dbReference>
<dbReference type="HAMAP" id="MF_00036_B">
    <property type="entry name" value="Ala_tRNA_synth_B"/>
    <property type="match status" value="1"/>
</dbReference>
<feature type="region of interest" description="Disordered" evidence="12">
    <location>
        <begin position="852"/>
        <end position="872"/>
    </location>
</feature>
<comment type="catalytic activity">
    <reaction evidence="11">
        <text>tRNA(Ala) + L-alanine + ATP = L-alanyl-tRNA(Ala) + AMP + diphosphate</text>
        <dbReference type="Rhea" id="RHEA:12540"/>
        <dbReference type="Rhea" id="RHEA-COMP:9657"/>
        <dbReference type="Rhea" id="RHEA-COMP:9923"/>
        <dbReference type="ChEBI" id="CHEBI:30616"/>
        <dbReference type="ChEBI" id="CHEBI:33019"/>
        <dbReference type="ChEBI" id="CHEBI:57972"/>
        <dbReference type="ChEBI" id="CHEBI:78442"/>
        <dbReference type="ChEBI" id="CHEBI:78497"/>
        <dbReference type="ChEBI" id="CHEBI:456215"/>
        <dbReference type="EC" id="6.1.1.7"/>
    </reaction>
</comment>
<evidence type="ECO:0000256" key="3">
    <source>
        <dbReference type="ARBA" id="ARBA00022598"/>
    </source>
</evidence>
<keyword evidence="10 11" id="KW-0030">Aminoacyl-tRNA synthetase</keyword>
<dbReference type="Gene3D" id="3.30.54.20">
    <property type="match status" value="1"/>
</dbReference>
<dbReference type="GO" id="GO:0045892">
    <property type="term" value="P:negative regulation of DNA-templated transcription"/>
    <property type="evidence" value="ECO:0007669"/>
    <property type="project" value="TreeGrafter"/>
</dbReference>
<dbReference type="Gene3D" id="6.10.250.550">
    <property type="match status" value="1"/>
</dbReference>
<dbReference type="SUPFAM" id="SSF50447">
    <property type="entry name" value="Translation proteins"/>
    <property type="match status" value="1"/>
</dbReference>
<comment type="similarity">
    <text evidence="1 11">Belongs to the class-II aminoacyl-tRNA synthetase family.</text>
</comment>
<gene>
    <name evidence="11 14" type="primary">alaS</name>
    <name evidence="14" type="ORF">GCM10011380_21560</name>
</gene>
<keyword evidence="2 11" id="KW-0820">tRNA-binding</keyword>
<keyword evidence="7 11" id="KW-0067">ATP-binding</keyword>
<dbReference type="InterPro" id="IPR050058">
    <property type="entry name" value="Ala-tRNA_ligase"/>
</dbReference>
<dbReference type="SUPFAM" id="SSF101353">
    <property type="entry name" value="Putative anticodon-binding domain of alanyl-tRNA synthetase (AlaRS)"/>
    <property type="match status" value="1"/>
</dbReference>
<feature type="binding site" evidence="11">
    <location>
        <position position="570"/>
    </location>
    <ligand>
        <name>Zn(2+)</name>
        <dbReference type="ChEBI" id="CHEBI:29105"/>
    </ligand>
</feature>
<keyword evidence="5 11" id="KW-0547">Nucleotide-binding</keyword>
<dbReference type="InterPro" id="IPR003156">
    <property type="entry name" value="DHHA1_dom"/>
</dbReference>
<dbReference type="RefSeq" id="WP_188658805.1">
    <property type="nucleotide sequence ID" value="NZ_BMIH01000003.1"/>
</dbReference>
<dbReference type="InterPro" id="IPR012947">
    <property type="entry name" value="tRNA_SAD"/>
</dbReference>
<dbReference type="PRINTS" id="PR00980">
    <property type="entry name" value="TRNASYNTHALA"/>
</dbReference>
<evidence type="ECO:0000256" key="8">
    <source>
        <dbReference type="ARBA" id="ARBA00022884"/>
    </source>
</evidence>
<dbReference type="Pfam" id="PF07973">
    <property type="entry name" value="tRNA_SAD"/>
    <property type="match status" value="1"/>
</dbReference>
<keyword evidence="9 11" id="KW-0648">Protein biosynthesis</keyword>
<dbReference type="CDD" id="cd00673">
    <property type="entry name" value="AlaRS_core"/>
    <property type="match status" value="1"/>
</dbReference>
<dbReference type="GO" id="GO:0006419">
    <property type="term" value="P:alanyl-tRNA aminoacylation"/>
    <property type="evidence" value="ECO:0007669"/>
    <property type="project" value="UniProtKB-UniRule"/>
</dbReference>
<feature type="compositionally biased region" description="Gly residues" evidence="12">
    <location>
        <begin position="852"/>
        <end position="869"/>
    </location>
</feature>
<keyword evidence="4 11" id="KW-0479">Metal-binding</keyword>
<dbReference type="InterPro" id="IPR045864">
    <property type="entry name" value="aa-tRNA-synth_II/BPL/LPL"/>
</dbReference>
<dbReference type="Gene3D" id="3.30.980.10">
    <property type="entry name" value="Threonyl-trna Synthetase, Chain A, domain 2"/>
    <property type="match status" value="1"/>
</dbReference>
<comment type="subcellular location">
    <subcellularLocation>
        <location evidence="11">Cytoplasm</location>
    </subcellularLocation>
</comment>
<dbReference type="InterPro" id="IPR023033">
    <property type="entry name" value="Ala_tRNA_ligase_euk/bac"/>
</dbReference>
<keyword evidence="6 11" id="KW-0862">Zinc</keyword>
<keyword evidence="8 11" id="KW-0694">RNA-binding</keyword>
<dbReference type="PANTHER" id="PTHR11777:SF9">
    <property type="entry name" value="ALANINE--TRNA LIGASE, CYTOPLASMIC"/>
    <property type="match status" value="1"/>
</dbReference>
<dbReference type="InterPro" id="IPR009000">
    <property type="entry name" value="Transl_B-barrel_sf"/>
</dbReference>
<dbReference type="GO" id="GO:0004813">
    <property type="term" value="F:alanine-tRNA ligase activity"/>
    <property type="evidence" value="ECO:0007669"/>
    <property type="project" value="UniProtKB-UniRule"/>
</dbReference>
<evidence type="ECO:0000256" key="5">
    <source>
        <dbReference type="ARBA" id="ARBA00022741"/>
    </source>
</evidence>
<dbReference type="InterPro" id="IPR002318">
    <property type="entry name" value="Ala-tRNA-lgiase_IIc"/>
</dbReference>
<dbReference type="FunFam" id="3.30.54.20:FF:000001">
    <property type="entry name" value="Alanine--tRNA ligase"/>
    <property type="match status" value="1"/>
</dbReference>
<dbReference type="SUPFAM" id="SSF55681">
    <property type="entry name" value="Class II aaRS and biotin synthetases"/>
    <property type="match status" value="1"/>
</dbReference>
<reference evidence="14" key="1">
    <citation type="journal article" date="2014" name="Int. J. Syst. Evol. Microbiol.">
        <title>Complete genome sequence of Corynebacterium casei LMG S-19264T (=DSM 44701T), isolated from a smear-ripened cheese.</title>
        <authorList>
            <consortium name="US DOE Joint Genome Institute (JGI-PGF)"/>
            <person name="Walter F."/>
            <person name="Albersmeier A."/>
            <person name="Kalinowski J."/>
            <person name="Ruckert C."/>
        </authorList>
    </citation>
    <scope>NUCLEOTIDE SEQUENCE</scope>
    <source>
        <strain evidence="14">CGMCC 1.15330</strain>
    </source>
</reference>
<evidence type="ECO:0000313" key="15">
    <source>
        <dbReference type="Proteomes" id="UP000623067"/>
    </source>
</evidence>
<dbReference type="SMART" id="SM00863">
    <property type="entry name" value="tRNA_SAD"/>
    <property type="match status" value="1"/>
</dbReference>
<comment type="function">
    <text evidence="11">Catalyzes the attachment of alanine to tRNA(Ala) in a two-step reaction: alanine is first activated by ATP to form Ala-AMP and then transferred to the acceptor end of tRNA(Ala). Also edits incorrectly charged Ser-tRNA(Ala) and Gly-tRNA(Ala) via its editing domain.</text>
</comment>
<evidence type="ECO:0000256" key="6">
    <source>
        <dbReference type="ARBA" id="ARBA00022833"/>
    </source>
</evidence>
<dbReference type="InterPro" id="IPR018162">
    <property type="entry name" value="Ala-tRNA-ligase_IIc_anticod-bd"/>
</dbReference>
<dbReference type="EC" id="6.1.1.7" evidence="11"/>
<evidence type="ECO:0000256" key="7">
    <source>
        <dbReference type="ARBA" id="ARBA00022840"/>
    </source>
</evidence>
<evidence type="ECO:0000256" key="4">
    <source>
        <dbReference type="ARBA" id="ARBA00022723"/>
    </source>
</evidence>
<keyword evidence="15" id="KW-1185">Reference proteome</keyword>
<dbReference type="GO" id="GO:0005524">
    <property type="term" value="F:ATP binding"/>
    <property type="evidence" value="ECO:0007669"/>
    <property type="project" value="UniProtKB-UniRule"/>
</dbReference>
<dbReference type="Gene3D" id="3.10.310.40">
    <property type="match status" value="1"/>
</dbReference>
<dbReference type="InterPro" id="IPR018164">
    <property type="entry name" value="Ala-tRNA-synth_IIc_N"/>
</dbReference>
<evidence type="ECO:0000256" key="11">
    <source>
        <dbReference type="HAMAP-Rule" id="MF_00036"/>
    </source>
</evidence>
<dbReference type="NCBIfam" id="TIGR00344">
    <property type="entry name" value="alaS"/>
    <property type="match status" value="1"/>
</dbReference>
<comment type="domain">
    <text evidence="11">Consists of three domains; the N-terminal catalytic domain, the editing domain and the C-terminal C-Ala domain. The editing domain removes incorrectly charged amino acids, while the C-Ala domain, along with tRNA(Ala), serves as a bridge to cooperatively bring together the editing and aminoacylation centers thus stimulating deacylation of misacylated tRNAs.</text>
</comment>
<comment type="cofactor">
    <cofactor evidence="11">
        <name>Zn(2+)</name>
        <dbReference type="ChEBI" id="CHEBI:29105"/>
    </cofactor>
    <text evidence="11">Binds 1 zinc ion per subunit.</text>
</comment>
<name>A0A916WT00_9SPHN</name>
<dbReference type="Gene3D" id="2.40.30.130">
    <property type="match status" value="1"/>
</dbReference>